<dbReference type="AlphaFoldDB" id="A0AAU7APR9"/>
<evidence type="ECO:0000256" key="6">
    <source>
        <dbReference type="ARBA" id="ARBA00022989"/>
    </source>
</evidence>
<evidence type="ECO:0000256" key="4">
    <source>
        <dbReference type="ARBA" id="ARBA00022692"/>
    </source>
</evidence>
<gene>
    <name evidence="10" type="primary">livH_1</name>
    <name evidence="10" type="ORF">DSM112329_00307</name>
</gene>
<dbReference type="PANTHER" id="PTHR11795">
    <property type="entry name" value="BRANCHED-CHAIN AMINO ACID TRANSPORT SYSTEM PERMEASE PROTEIN LIVH"/>
    <property type="match status" value="1"/>
</dbReference>
<protein>
    <submittedName>
        <fullName evidence="10">High-affinity branched-chain amino acid transport system permease protein LivH</fullName>
    </submittedName>
</protein>
<dbReference type="Pfam" id="PF02653">
    <property type="entry name" value="BPD_transp_2"/>
    <property type="match status" value="1"/>
</dbReference>
<comment type="subcellular location">
    <subcellularLocation>
        <location evidence="1">Cell membrane</location>
        <topology evidence="1">Multi-pass membrane protein</topology>
    </subcellularLocation>
</comment>
<dbReference type="InterPro" id="IPR052157">
    <property type="entry name" value="BCAA_transport_permease"/>
</dbReference>
<dbReference type="EMBL" id="CP114014">
    <property type="protein sequence ID" value="XAY03489.1"/>
    <property type="molecule type" value="Genomic_DNA"/>
</dbReference>
<evidence type="ECO:0000256" key="2">
    <source>
        <dbReference type="ARBA" id="ARBA00022448"/>
    </source>
</evidence>
<evidence type="ECO:0000256" key="3">
    <source>
        <dbReference type="ARBA" id="ARBA00022475"/>
    </source>
</evidence>
<feature type="transmembrane region" description="Helical" evidence="9">
    <location>
        <begin position="95"/>
        <end position="115"/>
    </location>
</feature>
<dbReference type="KEGG" id="parq:DSM112329_00307"/>
<feature type="transmembrane region" description="Helical" evidence="9">
    <location>
        <begin position="264"/>
        <end position="284"/>
    </location>
</feature>
<evidence type="ECO:0000313" key="10">
    <source>
        <dbReference type="EMBL" id="XAY03489.1"/>
    </source>
</evidence>
<evidence type="ECO:0000256" key="1">
    <source>
        <dbReference type="ARBA" id="ARBA00004651"/>
    </source>
</evidence>
<sequence length="298" mass="30307">MSQFFELTLSGLSLGCIYALLAMGFVIVFKATNVVNFSHASIVMLGAYLVASWNDSLGFFGAMAASAVVCAIAAAALDVIFVAPLRRRAGGTDAVAILTIALNILLGTLLARTVGTDILPSGAPWGAETTSILGARIPQTRIAAAIVAMAVMGVFYVAFTRSDWGVSMRAAATDPEAAALMGIRLSYVAAGAWAVAGVLAAIGGAFFISFPASGVSSSTGLLALAAVPVAVAGGLDSPFGALIGGLVIGVAQTLASGYQDHIAFLGRGLGEVIPYAVLFVVLLWRPSGLFGTKEMSRV</sequence>
<evidence type="ECO:0000256" key="8">
    <source>
        <dbReference type="ARBA" id="ARBA00037998"/>
    </source>
</evidence>
<dbReference type="RefSeq" id="WP_354700046.1">
    <property type="nucleotide sequence ID" value="NZ_CP114014.1"/>
</dbReference>
<dbReference type="GO" id="GO:0006865">
    <property type="term" value="P:amino acid transport"/>
    <property type="evidence" value="ECO:0007669"/>
    <property type="project" value="UniProtKB-KW"/>
</dbReference>
<feature type="transmembrane region" description="Helical" evidence="9">
    <location>
        <begin position="142"/>
        <end position="159"/>
    </location>
</feature>
<evidence type="ECO:0000256" key="5">
    <source>
        <dbReference type="ARBA" id="ARBA00022970"/>
    </source>
</evidence>
<feature type="transmembrane region" description="Helical" evidence="9">
    <location>
        <begin position="59"/>
        <end position="83"/>
    </location>
</feature>
<keyword evidence="5" id="KW-0029">Amino-acid transport</keyword>
<comment type="similarity">
    <text evidence="8">Belongs to the binding-protein-dependent transport system permease family. LivHM subfamily.</text>
</comment>
<keyword evidence="4 9" id="KW-0812">Transmembrane</keyword>
<feature type="transmembrane region" description="Helical" evidence="9">
    <location>
        <begin position="239"/>
        <end position="258"/>
    </location>
</feature>
<accession>A0AAU7APR9</accession>
<evidence type="ECO:0000256" key="7">
    <source>
        <dbReference type="ARBA" id="ARBA00023136"/>
    </source>
</evidence>
<keyword evidence="3" id="KW-1003">Cell membrane</keyword>
<name>A0AAU7APR9_9ACTN</name>
<dbReference type="GO" id="GO:0005886">
    <property type="term" value="C:plasma membrane"/>
    <property type="evidence" value="ECO:0007669"/>
    <property type="project" value="UniProtKB-SubCell"/>
</dbReference>
<reference evidence="10" key="1">
    <citation type="submission" date="2022-12" db="EMBL/GenBank/DDBJ databases">
        <title>Paraconexibacter alkalitolerans sp. nov. and Baekduia alba sp. nov., isolated from soil and emended description of the genera Paraconexibacter (Chun et al., 2020) and Baekduia (An et al., 2020).</title>
        <authorList>
            <person name="Vieira S."/>
            <person name="Huber K.J."/>
            <person name="Geppert A."/>
            <person name="Wolf J."/>
            <person name="Neumann-Schaal M."/>
            <person name="Muesken M."/>
            <person name="Overmann J."/>
        </authorList>
    </citation>
    <scope>NUCLEOTIDE SEQUENCE</scope>
    <source>
        <strain evidence="10">AEG42_29</strain>
    </source>
</reference>
<feature type="transmembrane region" description="Helical" evidence="9">
    <location>
        <begin position="187"/>
        <end position="208"/>
    </location>
</feature>
<feature type="transmembrane region" description="Helical" evidence="9">
    <location>
        <begin position="12"/>
        <end position="29"/>
    </location>
</feature>
<evidence type="ECO:0000256" key="9">
    <source>
        <dbReference type="SAM" id="Phobius"/>
    </source>
</evidence>
<dbReference type="GO" id="GO:0022857">
    <property type="term" value="F:transmembrane transporter activity"/>
    <property type="evidence" value="ECO:0007669"/>
    <property type="project" value="InterPro"/>
</dbReference>
<keyword evidence="6 9" id="KW-1133">Transmembrane helix</keyword>
<dbReference type="CDD" id="cd06582">
    <property type="entry name" value="TM_PBP1_LivH_like"/>
    <property type="match status" value="1"/>
</dbReference>
<dbReference type="PANTHER" id="PTHR11795:SF450">
    <property type="entry name" value="ABC TRANSPORTER PERMEASE PROTEIN"/>
    <property type="match status" value="1"/>
</dbReference>
<dbReference type="InterPro" id="IPR001851">
    <property type="entry name" value="ABC_transp_permease"/>
</dbReference>
<organism evidence="10">
    <name type="scientific">Paraconexibacter sp. AEG42_29</name>
    <dbReference type="NCBI Taxonomy" id="2997339"/>
    <lineage>
        <taxon>Bacteria</taxon>
        <taxon>Bacillati</taxon>
        <taxon>Actinomycetota</taxon>
        <taxon>Thermoleophilia</taxon>
        <taxon>Solirubrobacterales</taxon>
        <taxon>Paraconexibacteraceae</taxon>
        <taxon>Paraconexibacter</taxon>
    </lineage>
</organism>
<proteinExistence type="inferred from homology"/>
<keyword evidence="7 9" id="KW-0472">Membrane</keyword>
<keyword evidence="2" id="KW-0813">Transport</keyword>